<evidence type="ECO:0000313" key="4">
    <source>
        <dbReference type="Proteomes" id="UP000675920"/>
    </source>
</evidence>
<name>A0A9U5GGV1_9BURK</name>
<feature type="region of interest" description="Disordered" evidence="3">
    <location>
        <begin position="1"/>
        <end position="31"/>
    </location>
</feature>
<evidence type="ECO:0000256" key="2">
    <source>
        <dbReference type="ARBA" id="ARBA00022679"/>
    </source>
</evidence>
<dbReference type="Proteomes" id="UP000675920">
    <property type="component" value="Unplaced"/>
</dbReference>
<dbReference type="InterPro" id="IPR051199">
    <property type="entry name" value="LPS_LOS_Heptosyltrfase"/>
</dbReference>
<dbReference type="AlphaFoldDB" id="A0A9U5GGV1"/>
<dbReference type="EC" id="2.4.-.-" evidence="5"/>
<dbReference type="GO" id="GO:0009244">
    <property type="term" value="P:lipopolysaccharide core region biosynthetic process"/>
    <property type="evidence" value="ECO:0007669"/>
    <property type="project" value="TreeGrafter"/>
</dbReference>
<reference evidence="5" key="2">
    <citation type="journal article" date="2006" name="Glycobiology">
        <title>Structures and mechanisms of glycosyltransferases.</title>
        <authorList>
            <person name="Breton C."/>
            <person name="Snajdrova L."/>
            <person name="Jeanneau C."/>
            <person name="Koca J."/>
            <person name="Imberty A."/>
        </authorList>
    </citation>
    <scope>NUCLEOTIDE SEQUENCE</scope>
</reference>
<dbReference type="InterPro" id="IPR002201">
    <property type="entry name" value="Glyco_trans_9"/>
</dbReference>
<sequence length="423" mass="44095">MSAAAIGLARPRDDAPRGRAGTAGPERAPPVELMPRAAAELLDPPPRRIAVLRALALGDLLCALPALRSLRAAAPRATITLVGLPWAREFVARQRDVLDEFIEFPGHPAFPERVVDEAARAGFDARMRALGFDLAVQMQGSGEVANDIVAAWGARHTAGFHPPEAPAPGPGFRPWPVTGHEIDRLLALPRFLGAPDAGRGLAFPLDARDRAEAAALELPGFAAERLPDEGRAAPAGEGAGRAVAAPRGLVCVHPGARLPSRRWPAERFAQVAAALARDGWTVAVTGSAGEAEVARAVLAQARARLAASDCSPGAGHRLIDLVGRTSLGALGAVLDRATLLVSNDTGVAHIAAALRLPSVIVASGSEVARWAPLDARLHRVLWADADCRPCAHEICPVGHGCALAVTAEAVIDAARAACVWRHP</sequence>
<dbReference type="GO" id="GO:0008713">
    <property type="term" value="F:ADP-heptose-lipopolysaccharide heptosyltransferase activity"/>
    <property type="evidence" value="ECO:0007669"/>
    <property type="project" value="TreeGrafter"/>
</dbReference>
<dbReference type="GO" id="GO:0005829">
    <property type="term" value="C:cytosol"/>
    <property type="evidence" value="ECO:0007669"/>
    <property type="project" value="TreeGrafter"/>
</dbReference>
<dbReference type="Gene3D" id="3.40.50.2000">
    <property type="entry name" value="Glycogen Phosphorylase B"/>
    <property type="match status" value="2"/>
</dbReference>
<keyword evidence="4" id="KW-1185">Reference proteome</keyword>
<reference evidence="5" key="3">
    <citation type="submission" date="2025-08" db="UniProtKB">
        <authorList>
            <consortium name="RefSeq"/>
        </authorList>
    </citation>
    <scope>IDENTIFICATION</scope>
</reference>
<dbReference type="Pfam" id="PF01075">
    <property type="entry name" value="Glyco_transf_9"/>
    <property type="match status" value="1"/>
</dbReference>
<evidence type="ECO:0000313" key="5">
    <source>
        <dbReference type="RefSeq" id="WP_245591279.1"/>
    </source>
</evidence>
<keyword evidence="1" id="KW-0328">Glycosyltransferase</keyword>
<organism evidence="4 5">
    <name type="scientific">Derxia gummosa DSM 723</name>
    <dbReference type="NCBI Taxonomy" id="1121388"/>
    <lineage>
        <taxon>Bacteria</taxon>
        <taxon>Pseudomonadati</taxon>
        <taxon>Pseudomonadota</taxon>
        <taxon>Betaproteobacteria</taxon>
        <taxon>Burkholderiales</taxon>
        <taxon>Alcaligenaceae</taxon>
        <taxon>Derxia</taxon>
    </lineage>
</organism>
<dbReference type="CDD" id="cd03789">
    <property type="entry name" value="GT9_LPS_heptosyltransferase"/>
    <property type="match status" value="1"/>
</dbReference>
<dbReference type="PANTHER" id="PTHR30160">
    <property type="entry name" value="TETRAACYLDISACCHARIDE 4'-KINASE-RELATED"/>
    <property type="match status" value="1"/>
</dbReference>
<accession>A0A9U5GGV1</accession>
<dbReference type="RefSeq" id="WP_245591279.1">
    <property type="nucleotide sequence ID" value="NZ_AXWS01000007.1"/>
</dbReference>
<dbReference type="PANTHER" id="PTHR30160:SF1">
    <property type="entry name" value="LIPOPOLYSACCHARIDE 1,2-N-ACETYLGLUCOSAMINETRANSFERASE-RELATED"/>
    <property type="match status" value="1"/>
</dbReference>
<reference evidence="5" key="1">
    <citation type="journal article" date="2003" name="J. Mol. Biol.">
        <title>An evolving hierarchical family classification for glycosyltransferases.</title>
        <authorList>
            <person name="Coutinho P.M."/>
            <person name="Deleury E."/>
            <person name="Davies G.J."/>
            <person name="Henrissat B."/>
        </authorList>
    </citation>
    <scope>NUCLEOTIDE SEQUENCE</scope>
</reference>
<keyword evidence="2" id="KW-0808">Transferase</keyword>
<evidence type="ECO:0000256" key="3">
    <source>
        <dbReference type="SAM" id="MobiDB-lite"/>
    </source>
</evidence>
<evidence type="ECO:0000256" key="1">
    <source>
        <dbReference type="ARBA" id="ARBA00022676"/>
    </source>
</evidence>
<protein>
    <submittedName>
        <fullName evidence="5">Glycosyltransferase family 9 protein</fullName>
        <ecNumber evidence="5">2.4.-.-</ecNumber>
    </submittedName>
</protein>
<dbReference type="SUPFAM" id="SSF53756">
    <property type="entry name" value="UDP-Glycosyltransferase/glycogen phosphorylase"/>
    <property type="match status" value="1"/>
</dbReference>
<proteinExistence type="predicted"/>